<protein>
    <submittedName>
        <fullName evidence="2">Uncharacterized protein</fullName>
    </submittedName>
</protein>
<proteinExistence type="predicted"/>
<organism evidence="2 3">
    <name type="scientific">Metaclostridioides mangenotii</name>
    <dbReference type="NCBI Taxonomy" id="1540"/>
    <lineage>
        <taxon>Bacteria</taxon>
        <taxon>Bacillati</taxon>
        <taxon>Bacillota</taxon>
        <taxon>Clostridia</taxon>
        <taxon>Peptostreptococcales</taxon>
        <taxon>Peptostreptococcaceae</taxon>
        <taxon>Metaclostridioides</taxon>
    </lineage>
</organism>
<gene>
    <name evidence="2" type="ORF">J2Z43_000959</name>
</gene>
<name>A0ABS4E9G7_9FIRM</name>
<comment type="caution">
    <text evidence="2">The sequence shown here is derived from an EMBL/GenBank/DDBJ whole genome shotgun (WGS) entry which is preliminary data.</text>
</comment>
<accession>A0ABS4E9G7</accession>
<dbReference type="RefSeq" id="WP_234925967.1">
    <property type="nucleotide sequence ID" value="NZ_BAAACS010000012.1"/>
</dbReference>
<keyword evidence="1" id="KW-0812">Transmembrane</keyword>
<keyword evidence="3" id="KW-1185">Reference proteome</keyword>
<evidence type="ECO:0000313" key="2">
    <source>
        <dbReference type="EMBL" id="MBP1854569.1"/>
    </source>
</evidence>
<evidence type="ECO:0000256" key="1">
    <source>
        <dbReference type="SAM" id="Phobius"/>
    </source>
</evidence>
<dbReference type="Proteomes" id="UP000767291">
    <property type="component" value="Unassembled WGS sequence"/>
</dbReference>
<feature type="transmembrane region" description="Helical" evidence="1">
    <location>
        <begin position="30"/>
        <end position="53"/>
    </location>
</feature>
<evidence type="ECO:0000313" key="3">
    <source>
        <dbReference type="Proteomes" id="UP000767291"/>
    </source>
</evidence>
<keyword evidence="1" id="KW-1133">Transmembrane helix</keyword>
<dbReference type="EMBL" id="JAGGJX010000001">
    <property type="protein sequence ID" value="MBP1854569.1"/>
    <property type="molecule type" value="Genomic_DNA"/>
</dbReference>
<reference evidence="2 3" key="1">
    <citation type="submission" date="2021-03" db="EMBL/GenBank/DDBJ databases">
        <title>Genomic Encyclopedia of Type Strains, Phase IV (KMG-IV): sequencing the most valuable type-strain genomes for metagenomic binning, comparative biology and taxonomic classification.</title>
        <authorList>
            <person name="Goeker M."/>
        </authorList>
    </citation>
    <scope>NUCLEOTIDE SEQUENCE [LARGE SCALE GENOMIC DNA]</scope>
    <source>
        <strain evidence="2 3">DSM 1289</strain>
    </source>
</reference>
<keyword evidence="1" id="KW-0472">Membrane</keyword>
<sequence length="222" mass="25057">MKVKDTFHKVHMKLMKRNSNAFNTHNSNGYLLIEGVVSLSVVVVISFTLYSLLSISLNLKNKMNDSLELQQQAVEMTKHIESIISNSKGIISIVPRTNSEGSKGRNVEESGVGNSEEVEYIKNGEIGKDLFVDTSSIKLKYSSEDNNIDDKEIYLNENRDKVFVTSMKNGSSQPGGYEIGDYVDNMFIQNSVDGRYIKVLLKLSKNSQKYTTEFDINMLNFE</sequence>